<keyword evidence="2" id="KW-1185">Reference proteome</keyword>
<dbReference type="EMBL" id="JAAABM010000011">
    <property type="protein sequence ID" value="KAF7674042.1"/>
    <property type="molecule type" value="Genomic_DNA"/>
</dbReference>
<dbReference type="GeneID" id="62206033"/>
<organism evidence="1 2">
    <name type="scientific">Alternaria burnsii</name>
    <dbReference type="NCBI Taxonomy" id="1187904"/>
    <lineage>
        <taxon>Eukaryota</taxon>
        <taxon>Fungi</taxon>
        <taxon>Dikarya</taxon>
        <taxon>Ascomycota</taxon>
        <taxon>Pezizomycotina</taxon>
        <taxon>Dothideomycetes</taxon>
        <taxon>Pleosporomycetidae</taxon>
        <taxon>Pleosporales</taxon>
        <taxon>Pleosporineae</taxon>
        <taxon>Pleosporaceae</taxon>
        <taxon>Alternaria</taxon>
        <taxon>Alternaria sect. Alternaria</taxon>
    </lineage>
</organism>
<dbReference type="AlphaFoldDB" id="A0A8H7B767"/>
<evidence type="ECO:0000313" key="2">
    <source>
        <dbReference type="Proteomes" id="UP000596902"/>
    </source>
</evidence>
<evidence type="ECO:0000313" key="1">
    <source>
        <dbReference type="EMBL" id="KAF7674042.1"/>
    </source>
</evidence>
<feature type="non-terminal residue" evidence="1">
    <location>
        <position position="1"/>
    </location>
</feature>
<reference evidence="1" key="1">
    <citation type="submission" date="2020-01" db="EMBL/GenBank/DDBJ databases">
        <authorList>
            <person name="Feng Z.H.Z."/>
        </authorList>
    </citation>
    <scope>NUCLEOTIDE SEQUENCE</scope>
    <source>
        <strain evidence="1">CBS107.38</strain>
    </source>
</reference>
<gene>
    <name evidence="1" type="ORF">GT037_007808</name>
</gene>
<proteinExistence type="predicted"/>
<comment type="caution">
    <text evidence="1">The sequence shown here is derived from an EMBL/GenBank/DDBJ whole genome shotgun (WGS) entry which is preliminary data.</text>
</comment>
<dbReference type="RefSeq" id="XP_038784356.1">
    <property type="nucleotide sequence ID" value="XM_038932855.1"/>
</dbReference>
<accession>A0A8H7B767</accession>
<dbReference type="Proteomes" id="UP000596902">
    <property type="component" value="Unassembled WGS sequence"/>
</dbReference>
<name>A0A8H7B767_9PLEO</name>
<protein>
    <submittedName>
        <fullName evidence="1">Uncharacterized protein</fullName>
    </submittedName>
</protein>
<reference evidence="1" key="2">
    <citation type="submission" date="2020-08" db="EMBL/GenBank/DDBJ databases">
        <title>Draft Genome Sequence of Cumin Blight Pathogen Alternaria burnsii.</title>
        <authorList>
            <person name="Feng Z."/>
        </authorList>
    </citation>
    <scope>NUCLEOTIDE SEQUENCE</scope>
    <source>
        <strain evidence="1">CBS107.38</strain>
    </source>
</reference>
<sequence length="88" mass="9830">PTITTSATTIATTVAYQSFSKDNSRPPEATLTFSAILRRLCPLCYLRCQEHAGRVASHALLAWQLTSLTEHVPRHHRRREASSNGTLR</sequence>